<keyword evidence="5 9" id="KW-0489">Methyltransferase</keyword>
<dbReference type="PROSITE" id="PS01279">
    <property type="entry name" value="PCMT"/>
    <property type="match status" value="1"/>
</dbReference>
<evidence type="ECO:0000256" key="5">
    <source>
        <dbReference type="ARBA" id="ARBA00022603"/>
    </source>
</evidence>
<dbReference type="GO" id="GO:0005737">
    <property type="term" value="C:cytoplasm"/>
    <property type="evidence" value="ECO:0007669"/>
    <property type="project" value="UniProtKB-SubCell"/>
</dbReference>
<evidence type="ECO:0000256" key="6">
    <source>
        <dbReference type="ARBA" id="ARBA00022679"/>
    </source>
</evidence>
<dbReference type="EMBL" id="HBUF01265632">
    <property type="protein sequence ID" value="CAG6684051.1"/>
    <property type="molecule type" value="Transcribed_RNA"/>
</dbReference>
<dbReference type="CDD" id="cd02440">
    <property type="entry name" value="AdoMet_MTases"/>
    <property type="match status" value="1"/>
</dbReference>
<dbReference type="EMBL" id="HBUF01132158">
    <property type="protein sequence ID" value="CAG6644405.1"/>
    <property type="molecule type" value="Transcribed_RNA"/>
</dbReference>
<dbReference type="EMBL" id="HBUF01362694">
    <property type="protein sequence ID" value="CAG6721766.1"/>
    <property type="molecule type" value="Transcribed_RNA"/>
</dbReference>
<feature type="chain" id="PRO_5036262070" description="protein-L-isoaspartate(D-aspartate) O-methyltransferase" evidence="8">
    <location>
        <begin position="21"/>
        <end position="409"/>
    </location>
</feature>
<evidence type="ECO:0000313" key="9">
    <source>
        <dbReference type="EMBL" id="CAG6684051.1"/>
    </source>
</evidence>
<feature type="signal peptide" evidence="8">
    <location>
        <begin position="1"/>
        <end position="20"/>
    </location>
</feature>
<reference evidence="9" key="1">
    <citation type="submission" date="2021-05" db="EMBL/GenBank/DDBJ databases">
        <authorList>
            <person name="Alioto T."/>
            <person name="Alioto T."/>
            <person name="Gomez Garrido J."/>
        </authorList>
    </citation>
    <scope>NUCLEOTIDE SEQUENCE</scope>
</reference>
<keyword evidence="8" id="KW-0732">Signal</keyword>
<sequence length="409" mass="47180">MRTILNLILSVIELTVFVQCKFPKDSQYDLPEGWFGDMKKEDMEKVISNENTTGPGFDEMMNKKFKAFLDHVNTLPYDDEATVDRYNTPHYPTMPVDDAILQKKLMAITDHVQPCGQETHKMVNYLIGQGYLKSVRVVEAMREVNKEDFAPMDPLNKGHYDYPIDLGYGTWMEPPYQIAGSLEYMRRLLKPGCKILEIGAGSGYMTALLALMGGHVTAIEHVPELAKRIPQNMQEGAPRVYFLNNYEVVCADGREGYPKNGPYDLIYYSASASDIPIHIVRRQLKFGGRMVYVHQRFQIDGHGLCVYHKFRNGTDEVDCIHSSVYLPPLQDLHTQLYSSHYKYDANKKLRPERWFTGDYEGCYFDRTHPETRMFESEYDNPTTELTMFGLRSPLWFNNDTGEVKHNPND</sequence>
<dbReference type="EC" id="2.1.1.77" evidence="3"/>
<evidence type="ECO:0000256" key="2">
    <source>
        <dbReference type="ARBA" id="ARBA00005369"/>
    </source>
</evidence>
<dbReference type="Gene3D" id="3.40.50.150">
    <property type="entry name" value="Vaccinia Virus protein VP39"/>
    <property type="match status" value="1"/>
</dbReference>
<keyword evidence="7" id="KW-0949">S-adenosyl-L-methionine</keyword>
<evidence type="ECO:0000256" key="8">
    <source>
        <dbReference type="SAM" id="SignalP"/>
    </source>
</evidence>
<keyword evidence="6 9" id="KW-0808">Transferase</keyword>
<protein>
    <recommendedName>
        <fullName evidence="3">protein-L-isoaspartate(D-aspartate) O-methyltransferase</fullName>
        <ecNumber evidence="3">2.1.1.77</ecNumber>
    </recommendedName>
</protein>
<evidence type="ECO:0000256" key="7">
    <source>
        <dbReference type="ARBA" id="ARBA00022691"/>
    </source>
</evidence>
<evidence type="ECO:0000256" key="1">
    <source>
        <dbReference type="ARBA" id="ARBA00004496"/>
    </source>
</evidence>
<organism evidence="9">
    <name type="scientific">Cacopsylla melanoneura</name>
    <dbReference type="NCBI Taxonomy" id="428564"/>
    <lineage>
        <taxon>Eukaryota</taxon>
        <taxon>Metazoa</taxon>
        <taxon>Ecdysozoa</taxon>
        <taxon>Arthropoda</taxon>
        <taxon>Hexapoda</taxon>
        <taxon>Insecta</taxon>
        <taxon>Pterygota</taxon>
        <taxon>Neoptera</taxon>
        <taxon>Paraneoptera</taxon>
        <taxon>Hemiptera</taxon>
        <taxon>Sternorrhyncha</taxon>
        <taxon>Psylloidea</taxon>
        <taxon>Psyllidae</taxon>
        <taxon>Psyllinae</taxon>
        <taxon>Cacopsylla</taxon>
    </lineage>
</organism>
<dbReference type="Pfam" id="PF01135">
    <property type="entry name" value="PCMT"/>
    <property type="match status" value="1"/>
</dbReference>
<comment type="subcellular location">
    <subcellularLocation>
        <location evidence="1">Cytoplasm</location>
    </subcellularLocation>
</comment>
<name>A0A8D8T8P1_9HEMI</name>
<dbReference type="GO" id="GO:0004719">
    <property type="term" value="F:protein-L-isoaspartate (D-aspartate) O-methyltransferase activity"/>
    <property type="evidence" value="ECO:0007669"/>
    <property type="project" value="UniProtKB-EC"/>
</dbReference>
<evidence type="ECO:0000256" key="4">
    <source>
        <dbReference type="ARBA" id="ARBA00022490"/>
    </source>
</evidence>
<dbReference type="AlphaFoldDB" id="A0A8D8T8P1"/>
<dbReference type="InterPro" id="IPR029063">
    <property type="entry name" value="SAM-dependent_MTases_sf"/>
</dbReference>
<comment type="similarity">
    <text evidence="2">Belongs to the methyltransferase superfamily. L-isoaspartyl/D-aspartyl protein methyltransferase family.</text>
</comment>
<accession>A0A8D8T8P1</accession>
<dbReference type="PANTHER" id="PTHR11579:SF0">
    <property type="entry name" value="PROTEIN-L-ISOASPARTATE(D-ASPARTATE) O-METHYLTRANSFERASE"/>
    <property type="match status" value="1"/>
</dbReference>
<evidence type="ECO:0000256" key="3">
    <source>
        <dbReference type="ARBA" id="ARBA00011890"/>
    </source>
</evidence>
<dbReference type="SUPFAM" id="SSF53335">
    <property type="entry name" value="S-adenosyl-L-methionine-dependent methyltransferases"/>
    <property type="match status" value="1"/>
</dbReference>
<dbReference type="GO" id="GO:0032259">
    <property type="term" value="P:methylation"/>
    <property type="evidence" value="ECO:0007669"/>
    <property type="project" value="UniProtKB-KW"/>
</dbReference>
<keyword evidence="4" id="KW-0963">Cytoplasm</keyword>
<dbReference type="InterPro" id="IPR000682">
    <property type="entry name" value="PCMT"/>
</dbReference>
<dbReference type="PANTHER" id="PTHR11579">
    <property type="entry name" value="PROTEIN-L-ISOASPARTATE O-METHYLTRANSFERASE"/>
    <property type="match status" value="1"/>
</dbReference>
<proteinExistence type="inferred from homology"/>